<dbReference type="Proteomes" id="UP000202282">
    <property type="component" value="Segment"/>
</dbReference>
<dbReference type="KEGG" id="vg:26040403"/>
<dbReference type="GeneID" id="26040403"/>
<evidence type="ECO:0000313" key="2">
    <source>
        <dbReference type="EMBL" id="AJT60780.1"/>
    </source>
</evidence>
<protein>
    <submittedName>
        <fullName evidence="2">Uncharacterized protein</fullName>
    </submittedName>
</protein>
<organism evidence="2 3">
    <name type="scientific">Citrobacter phage CVT22</name>
    <dbReference type="NCBI Taxonomy" id="1622234"/>
    <lineage>
        <taxon>Viruses</taxon>
        <taxon>Duplodnaviria</taxon>
        <taxon>Heunggongvirae</taxon>
        <taxon>Uroviricota</taxon>
        <taxon>Caudoviricetes</taxon>
        <taxon>Zobellviridae</taxon>
        <taxon>Citrovirus</taxon>
        <taxon>Citrovirus coptotermitis</taxon>
    </lineage>
</organism>
<name>A0A0R6CRI3_9CAUD</name>
<dbReference type="EMBL" id="KP774835">
    <property type="protein sequence ID" value="AJT60780.1"/>
    <property type="molecule type" value="Genomic_DNA"/>
</dbReference>
<feature type="region of interest" description="Disordered" evidence="1">
    <location>
        <begin position="20"/>
        <end position="48"/>
    </location>
</feature>
<proteinExistence type="predicted"/>
<evidence type="ECO:0000313" key="3">
    <source>
        <dbReference type="Proteomes" id="UP000202282"/>
    </source>
</evidence>
<feature type="compositionally biased region" description="Basic residues" evidence="1">
    <location>
        <begin position="27"/>
        <end position="37"/>
    </location>
</feature>
<keyword evidence="3" id="KW-1185">Reference proteome</keyword>
<reference evidence="2 3" key="1">
    <citation type="journal article" date="2015" name="Genome Announc.">
        <title>Complete Genome Sequence of Citrobacter Phage CVT22 Isolated from the Gut of the Formosan Subterranean Termite, Coptotermes formosanus Shiraki.</title>
        <authorList>
            <person name="Tikhe C.V."/>
            <person name="Martin T.M."/>
            <person name="Gissendanner C.R."/>
            <person name="Husseneder C."/>
        </authorList>
    </citation>
    <scope>NUCLEOTIDE SEQUENCE [LARGE SCALE GENOMIC DNA]</scope>
</reference>
<dbReference type="RefSeq" id="YP_009168459.1">
    <property type="nucleotide sequence ID" value="NC_027988.2"/>
</dbReference>
<evidence type="ECO:0000256" key="1">
    <source>
        <dbReference type="SAM" id="MobiDB-lite"/>
    </source>
</evidence>
<sequence length="71" mass="7866">MPRPVPEYKWSFTNSAKLKGEQGSHTMKGKVKGKSFKQAKPPVSLPKTSSQFAKDVHYGSSYALLNALQKL</sequence>
<accession>A0A0R6CRI3</accession>